<dbReference type="AlphaFoldDB" id="A0A382BIK9"/>
<keyword evidence="1" id="KW-0812">Transmembrane</keyword>
<protein>
    <submittedName>
        <fullName evidence="2">Uncharacterized protein</fullName>
    </submittedName>
</protein>
<name>A0A382BIK9_9ZZZZ</name>
<organism evidence="2">
    <name type="scientific">marine metagenome</name>
    <dbReference type="NCBI Taxonomy" id="408172"/>
    <lineage>
        <taxon>unclassified sequences</taxon>
        <taxon>metagenomes</taxon>
        <taxon>ecological metagenomes</taxon>
    </lineage>
</organism>
<accession>A0A382BIK9</accession>
<evidence type="ECO:0000313" key="2">
    <source>
        <dbReference type="EMBL" id="SVB13013.1"/>
    </source>
</evidence>
<gene>
    <name evidence="2" type="ORF">METZ01_LOCUS165867</name>
</gene>
<keyword evidence="1" id="KW-1133">Transmembrane helix</keyword>
<dbReference type="EMBL" id="UINC01029756">
    <property type="protein sequence ID" value="SVB13013.1"/>
    <property type="molecule type" value="Genomic_DNA"/>
</dbReference>
<sequence length="50" mass="5884">MNSITKQLTFHLKRTANFIVLEGENKEYYWLGLILTIYALIGNLELQKLQ</sequence>
<proteinExistence type="predicted"/>
<keyword evidence="1" id="KW-0472">Membrane</keyword>
<feature type="transmembrane region" description="Helical" evidence="1">
    <location>
        <begin position="28"/>
        <end position="46"/>
    </location>
</feature>
<reference evidence="2" key="1">
    <citation type="submission" date="2018-05" db="EMBL/GenBank/DDBJ databases">
        <authorList>
            <person name="Lanie J.A."/>
            <person name="Ng W.-L."/>
            <person name="Kazmierczak K.M."/>
            <person name="Andrzejewski T.M."/>
            <person name="Davidsen T.M."/>
            <person name="Wayne K.J."/>
            <person name="Tettelin H."/>
            <person name="Glass J.I."/>
            <person name="Rusch D."/>
            <person name="Podicherti R."/>
            <person name="Tsui H.-C.T."/>
            <person name="Winkler M.E."/>
        </authorList>
    </citation>
    <scope>NUCLEOTIDE SEQUENCE</scope>
</reference>
<evidence type="ECO:0000256" key="1">
    <source>
        <dbReference type="SAM" id="Phobius"/>
    </source>
</evidence>